<keyword evidence="2" id="KW-0521">NADP</keyword>
<accession>A0A4Q4TIM8</accession>
<evidence type="ECO:0000313" key="5">
    <source>
        <dbReference type="Proteomes" id="UP000293360"/>
    </source>
</evidence>
<protein>
    <recommendedName>
        <fullName evidence="3">NmrA-like domain-containing protein</fullName>
    </recommendedName>
</protein>
<dbReference type="EMBL" id="QJNU01000114">
    <property type="protein sequence ID" value="RYP06861.1"/>
    <property type="molecule type" value="Genomic_DNA"/>
</dbReference>
<organism evidence="4 5">
    <name type="scientific">Monosporascus ibericus</name>
    <dbReference type="NCBI Taxonomy" id="155417"/>
    <lineage>
        <taxon>Eukaryota</taxon>
        <taxon>Fungi</taxon>
        <taxon>Dikarya</taxon>
        <taxon>Ascomycota</taxon>
        <taxon>Pezizomycotina</taxon>
        <taxon>Sordariomycetes</taxon>
        <taxon>Xylariomycetidae</taxon>
        <taxon>Xylariales</taxon>
        <taxon>Xylariales incertae sedis</taxon>
        <taxon>Monosporascus</taxon>
    </lineage>
</organism>
<dbReference type="OrthoDB" id="3358371at2759"/>
<dbReference type="PANTHER" id="PTHR42748:SF26">
    <property type="entry name" value="NMRA-LIKE DOMAIN-CONTAINING PROTEIN"/>
    <property type="match status" value="1"/>
</dbReference>
<gene>
    <name evidence="4" type="ORF">DL764_002909</name>
</gene>
<dbReference type="InterPro" id="IPR036291">
    <property type="entry name" value="NAD(P)-bd_dom_sf"/>
</dbReference>
<feature type="domain" description="NmrA-like" evidence="3">
    <location>
        <begin position="4"/>
        <end position="307"/>
    </location>
</feature>
<keyword evidence="5" id="KW-1185">Reference proteome</keyword>
<dbReference type="PANTHER" id="PTHR42748">
    <property type="entry name" value="NITROGEN METABOLITE REPRESSION PROTEIN NMRA FAMILY MEMBER"/>
    <property type="match status" value="1"/>
</dbReference>
<dbReference type="SUPFAM" id="SSF51735">
    <property type="entry name" value="NAD(P)-binding Rossmann-fold domains"/>
    <property type="match status" value="1"/>
</dbReference>
<dbReference type="GO" id="GO:0005634">
    <property type="term" value="C:nucleus"/>
    <property type="evidence" value="ECO:0007669"/>
    <property type="project" value="TreeGrafter"/>
</dbReference>
<reference evidence="4 5" key="1">
    <citation type="submission" date="2018-06" db="EMBL/GenBank/DDBJ databases">
        <title>Complete Genomes of Monosporascus.</title>
        <authorList>
            <person name="Robinson A.J."/>
            <person name="Natvig D.O."/>
        </authorList>
    </citation>
    <scope>NUCLEOTIDE SEQUENCE [LARGE SCALE GENOMIC DNA]</scope>
    <source>
        <strain evidence="4 5">CBS 110550</strain>
    </source>
</reference>
<proteinExistence type="inferred from homology"/>
<dbReference type="InterPro" id="IPR008030">
    <property type="entry name" value="NmrA-like"/>
</dbReference>
<evidence type="ECO:0000313" key="4">
    <source>
        <dbReference type="EMBL" id="RYP06861.1"/>
    </source>
</evidence>
<name>A0A4Q4TIM8_9PEZI</name>
<evidence type="ECO:0000259" key="3">
    <source>
        <dbReference type="Pfam" id="PF05368"/>
    </source>
</evidence>
<dbReference type="Gene3D" id="3.40.50.720">
    <property type="entry name" value="NAD(P)-binding Rossmann-like Domain"/>
    <property type="match status" value="1"/>
</dbReference>
<evidence type="ECO:0000256" key="2">
    <source>
        <dbReference type="ARBA" id="ARBA00022857"/>
    </source>
</evidence>
<sequence>MTGKKLIVVSGITGTQGSSVANHFLKHDDWRIRGITRNPGSEKAKAWTAKGVELVQADQDDVQSLKRAFKGANAIFSVTDYTTSYTKVAEDETLQKKAAAEGKTINEYAADLEVAQGINIATAASDPEVLATLERFVLSTLTGIKRASGGKYKNACQFDSKAEVENYVREAKPELSKRMSTVNMGSYLENWRSMPLFGPQKEPDGTYTFLRLKWPGTHEAHPEVWASKDTGAFVEALVLQHPPGTNVLGASEVISKADYAALWGRVMGVKATVKDTPEEEFSTYLPEELKDEMMEYFKFIAEYGYTGGNASIKTPAELGILTTPLERFIKGEDWSSVMK</sequence>
<dbReference type="AlphaFoldDB" id="A0A4Q4TIM8"/>
<comment type="similarity">
    <text evidence="1">Belongs to the NmrA-type oxidoreductase family.</text>
</comment>
<dbReference type="Proteomes" id="UP000293360">
    <property type="component" value="Unassembled WGS sequence"/>
</dbReference>
<evidence type="ECO:0000256" key="1">
    <source>
        <dbReference type="ARBA" id="ARBA00006328"/>
    </source>
</evidence>
<dbReference type="STRING" id="155417.A0A4Q4TIM8"/>
<dbReference type="Pfam" id="PF05368">
    <property type="entry name" value="NmrA"/>
    <property type="match status" value="1"/>
</dbReference>
<dbReference type="Gene3D" id="3.90.25.10">
    <property type="entry name" value="UDP-galactose 4-epimerase, domain 1"/>
    <property type="match status" value="1"/>
</dbReference>
<dbReference type="CDD" id="cd05251">
    <property type="entry name" value="NmrA_like_SDR_a"/>
    <property type="match status" value="1"/>
</dbReference>
<dbReference type="InterPro" id="IPR051164">
    <property type="entry name" value="NmrA-like_oxidored"/>
</dbReference>
<comment type="caution">
    <text evidence="4">The sequence shown here is derived from an EMBL/GenBank/DDBJ whole genome shotgun (WGS) entry which is preliminary data.</text>
</comment>